<organism evidence="2 3">
    <name type="scientific">Sandaracinobacter neustonicus</name>
    <dbReference type="NCBI Taxonomy" id="1715348"/>
    <lineage>
        <taxon>Bacteria</taxon>
        <taxon>Pseudomonadati</taxon>
        <taxon>Pseudomonadota</taxon>
        <taxon>Alphaproteobacteria</taxon>
        <taxon>Sphingomonadales</taxon>
        <taxon>Sphingosinicellaceae</taxon>
        <taxon>Sandaracinobacter</taxon>
    </lineage>
</organism>
<reference evidence="2 3" key="1">
    <citation type="submission" date="2019-06" db="EMBL/GenBank/DDBJ databases">
        <authorList>
            <person name="Lee I."/>
            <person name="Jang G.I."/>
            <person name="Hwang C.Y."/>
        </authorList>
    </citation>
    <scope>NUCLEOTIDE SEQUENCE [LARGE SCALE GENOMIC DNA]</scope>
    <source>
        <strain evidence="2 3">PAMC 28131</strain>
    </source>
</reference>
<evidence type="ECO:0000313" key="2">
    <source>
        <dbReference type="EMBL" id="TPE60077.1"/>
    </source>
</evidence>
<evidence type="ECO:0000256" key="1">
    <source>
        <dbReference type="SAM" id="MobiDB-lite"/>
    </source>
</evidence>
<dbReference type="RefSeq" id="WP_140928603.1">
    <property type="nucleotide sequence ID" value="NZ_VFSU01000028.1"/>
</dbReference>
<evidence type="ECO:0000313" key="3">
    <source>
        <dbReference type="Proteomes" id="UP000319897"/>
    </source>
</evidence>
<feature type="compositionally biased region" description="Acidic residues" evidence="1">
    <location>
        <begin position="84"/>
        <end position="127"/>
    </location>
</feature>
<dbReference type="OrthoDB" id="7427177at2"/>
<accession>A0A501XIG8</accession>
<dbReference type="EMBL" id="VFSU01000028">
    <property type="protein sequence ID" value="TPE60077.1"/>
    <property type="molecule type" value="Genomic_DNA"/>
</dbReference>
<sequence>MANGPRLDDAAPESHNNEQDDGPQAQDVAEDALNPGPELQDSRHGPSDPASLYDDEPADLVDVMREMVETGEIDTGAFEGEPMHDDEEEILGDTDPGDDELDNIEDMDSAMSDLDSDWGEDDLSADE</sequence>
<proteinExistence type="predicted"/>
<feature type="region of interest" description="Disordered" evidence="1">
    <location>
        <begin position="1"/>
        <end position="127"/>
    </location>
</feature>
<name>A0A501XIG8_9SPHN</name>
<dbReference type="AlphaFoldDB" id="A0A501XIG8"/>
<comment type="caution">
    <text evidence="2">The sequence shown here is derived from an EMBL/GenBank/DDBJ whole genome shotgun (WGS) entry which is preliminary data.</text>
</comment>
<protein>
    <submittedName>
        <fullName evidence="2">Uncharacterized protein</fullName>
    </submittedName>
</protein>
<keyword evidence="3" id="KW-1185">Reference proteome</keyword>
<dbReference type="Proteomes" id="UP000319897">
    <property type="component" value="Unassembled WGS sequence"/>
</dbReference>
<gene>
    <name evidence="2" type="ORF">FJQ54_11720</name>
</gene>